<evidence type="ECO:0000313" key="3">
    <source>
        <dbReference type="EMBL" id="PXW58844.1"/>
    </source>
</evidence>
<dbReference type="InterPro" id="IPR039261">
    <property type="entry name" value="FNR_nucleotide-bd"/>
</dbReference>
<dbReference type="InterPro" id="IPR007037">
    <property type="entry name" value="SIP_rossman_dom"/>
</dbReference>
<dbReference type="InterPro" id="IPR039374">
    <property type="entry name" value="SIP_fam"/>
</dbReference>
<evidence type="ECO:0000256" key="1">
    <source>
        <dbReference type="ARBA" id="ARBA00035644"/>
    </source>
</evidence>
<dbReference type="Gene3D" id="3.40.50.80">
    <property type="entry name" value="Nucleotide-binding domain of ferredoxin-NADP reductase (FNR) module"/>
    <property type="match status" value="1"/>
</dbReference>
<name>A0A2V3U952_9HYPH</name>
<gene>
    <name evidence="3" type="ORF">C7450_105192</name>
</gene>
<dbReference type="PANTHER" id="PTHR30157">
    <property type="entry name" value="FERRIC REDUCTASE, NADPH-DEPENDENT"/>
    <property type="match status" value="1"/>
</dbReference>
<accession>A0A2V3U952</accession>
<proteinExistence type="inferred from homology"/>
<dbReference type="InterPro" id="IPR017938">
    <property type="entry name" value="Riboflavin_synthase-like_b-brl"/>
</dbReference>
<dbReference type="InterPro" id="IPR017927">
    <property type="entry name" value="FAD-bd_FR_type"/>
</dbReference>
<dbReference type="EMBL" id="QJJK01000005">
    <property type="protein sequence ID" value="PXW58844.1"/>
    <property type="molecule type" value="Genomic_DNA"/>
</dbReference>
<dbReference type="OrthoDB" id="9814826at2"/>
<dbReference type="Gene3D" id="2.40.30.10">
    <property type="entry name" value="Translation factors"/>
    <property type="match status" value="1"/>
</dbReference>
<evidence type="ECO:0000259" key="2">
    <source>
        <dbReference type="PROSITE" id="PS51384"/>
    </source>
</evidence>
<dbReference type="SUPFAM" id="SSF63380">
    <property type="entry name" value="Riboflavin synthase domain-like"/>
    <property type="match status" value="1"/>
</dbReference>
<dbReference type="RefSeq" id="WP_110374912.1">
    <property type="nucleotide sequence ID" value="NZ_JAHBRY010000001.1"/>
</dbReference>
<organism evidence="3 4">
    <name type="scientific">Chelatococcus asaccharovorans</name>
    <dbReference type="NCBI Taxonomy" id="28210"/>
    <lineage>
        <taxon>Bacteria</taxon>
        <taxon>Pseudomonadati</taxon>
        <taxon>Pseudomonadota</taxon>
        <taxon>Alphaproteobacteria</taxon>
        <taxon>Hyphomicrobiales</taxon>
        <taxon>Chelatococcaceae</taxon>
        <taxon>Chelatococcus</taxon>
    </lineage>
</organism>
<evidence type="ECO:0000313" key="4">
    <source>
        <dbReference type="Proteomes" id="UP000248021"/>
    </source>
</evidence>
<sequence>MTTLVCEARVRTELSSHVIATLCERFMQDDVQATWSATSGRAEFSFGSGILEAGEGAVTLRAEAADEASLARVKFMLAMRFEECAKAEKPDIVWTGDGCDRTELLNFREMHVSRIADITPHLRRITLTGQDLGRFDSQNFHVKLLIPPLGQKPAWPVMGRNGLPIWPEGERRPTVRTYTIRRVDATAGELDIDFVMHEDAGPGAAFALRAKEKDVVGLMGPGGRGMAAADWYCLVGDETGFPAIARMLEAMPATARGVALVEVSDASEEQAIQHPPGIFLRFLHRNGAEPGTTTLLQDAVRAVEWPSGGSMFAWAGVEFEAFRAIRSHWRKDMKLDRSSHLAVAYWRRGFNEGDFKKAPAED</sequence>
<dbReference type="Pfam" id="PF09981">
    <property type="entry name" value="DUF2218"/>
    <property type="match status" value="1"/>
</dbReference>
<comment type="similarity">
    <text evidence="1">Belongs to the SIP oxidoreductase family.</text>
</comment>
<dbReference type="InterPro" id="IPR013113">
    <property type="entry name" value="SIP_FAD-bd"/>
</dbReference>
<dbReference type="AlphaFoldDB" id="A0A2V3U952"/>
<dbReference type="PROSITE" id="PS51384">
    <property type="entry name" value="FAD_FR"/>
    <property type="match status" value="1"/>
</dbReference>
<comment type="caution">
    <text evidence="3">The sequence shown here is derived from an EMBL/GenBank/DDBJ whole genome shotgun (WGS) entry which is preliminary data.</text>
</comment>
<dbReference type="Pfam" id="PF08021">
    <property type="entry name" value="FAD_binding_9"/>
    <property type="match status" value="1"/>
</dbReference>
<reference evidence="3 4" key="1">
    <citation type="submission" date="2018-05" db="EMBL/GenBank/DDBJ databases">
        <title>Genomic Encyclopedia of Type Strains, Phase IV (KMG-IV): sequencing the most valuable type-strain genomes for metagenomic binning, comparative biology and taxonomic classification.</title>
        <authorList>
            <person name="Goeker M."/>
        </authorList>
    </citation>
    <scope>NUCLEOTIDE SEQUENCE [LARGE SCALE GENOMIC DNA]</scope>
    <source>
        <strain evidence="3 4">DSM 6462</strain>
    </source>
</reference>
<dbReference type="Pfam" id="PF04954">
    <property type="entry name" value="SIP"/>
    <property type="match status" value="1"/>
</dbReference>
<dbReference type="InterPro" id="IPR014543">
    <property type="entry name" value="UCP028291"/>
</dbReference>
<dbReference type="Gene3D" id="3.30.310.50">
    <property type="entry name" value="Alpha-D-phosphohexomutase, C-terminal domain"/>
    <property type="match status" value="1"/>
</dbReference>
<feature type="domain" description="FAD-binding FR-type" evidence="2">
    <location>
        <begin position="105"/>
        <end position="228"/>
    </location>
</feature>
<keyword evidence="4" id="KW-1185">Reference proteome</keyword>
<dbReference type="Proteomes" id="UP000248021">
    <property type="component" value="Unassembled WGS sequence"/>
</dbReference>
<dbReference type="GO" id="GO:0016491">
    <property type="term" value="F:oxidoreductase activity"/>
    <property type="evidence" value="ECO:0007669"/>
    <property type="project" value="InterPro"/>
</dbReference>
<protein>
    <submittedName>
        <fullName evidence="3">NADPH-dependent ferric siderophore reductase</fullName>
    </submittedName>
</protein>
<dbReference type="CDD" id="cd06193">
    <property type="entry name" value="siderophore_interacting"/>
    <property type="match status" value="1"/>
</dbReference>
<dbReference type="PANTHER" id="PTHR30157:SF0">
    <property type="entry name" value="NADPH-DEPENDENT FERRIC-CHELATE REDUCTASE"/>
    <property type="match status" value="1"/>
</dbReference>